<feature type="region of interest" description="Disordered" evidence="5">
    <location>
        <begin position="233"/>
        <end position="260"/>
    </location>
</feature>
<keyword evidence="3" id="KW-0539">Nucleus</keyword>
<evidence type="ECO:0000256" key="4">
    <source>
        <dbReference type="RuleBase" id="RU004020"/>
    </source>
</evidence>
<dbReference type="SUPFAM" id="SSF46785">
    <property type="entry name" value="Winged helix' DNA-binding domain"/>
    <property type="match status" value="1"/>
</dbReference>
<dbReference type="AlphaFoldDB" id="T0PUR6"/>
<reference evidence="7 8" key="1">
    <citation type="submission" date="2012-04" db="EMBL/GenBank/DDBJ databases">
        <title>The Genome Sequence of Saprolegnia declina VS20.</title>
        <authorList>
            <consortium name="The Broad Institute Genome Sequencing Platform"/>
            <person name="Russ C."/>
            <person name="Nusbaum C."/>
            <person name="Tyler B."/>
            <person name="van West P."/>
            <person name="Dieguez-Uribeondo J."/>
            <person name="de Bruijn I."/>
            <person name="Tripathy S."/>
            <person name="Jiang R."/>
            <person name="Young S.K."/>
            <person name="Zeng Q."/>
            <person name="Gargeya S."/>
            <person name="Fitzgerald M."/>
            <person name="Haas B."/>
            <person name="Abouelleil A."/>
            <person name="Alvarado L."/>
            <person name="Arachchi H.M."/>
            <person name="Berlin A."/>
            <person name="Chapman S.B."/>
            <person name="Goldberg J."/>
            <person name="Griggs A."/>
            <person name="Gujja S."/>
            <person name="Hansen M."/>
            <person name="Howarth C."/>
            <person name="Imamovic A."/>
            <person name="Larimer J."/>
            <person name="McCowen C."/>
            <person name="Montmayeur A."/>
            <person name="Murphy C."/>
            <person name="Neiman D."/>
            <person name="Pearson M."/>
            <person name="Priest M."/>
            <person name="Roberts A."/>
            <person name="Saif S."/>
            <person name="Shea T."/>
            <person name="Sisk P."/>
            <person name="Sykes S."/>
            <person name="Wortman J."/>
            <person name="Nusbaum C."/>
            <person name="Birren B."/>
        </authorList>
    </citation>
    <scope>NUCLEOTIDE SEQUENCE [LARGE SCALE GENOMIC DNA]</scope>
    <source>
        <strain evidence="7 8">VS20</strain>
    </source>
</reference>
<dbReference type="RefSeq" id="XP_008617243.1">
    <property type="nucleotide sequence ID" value="XM_008619021.1"/>
</dbReference>
<dbReference type="Gene3D" id="1.10.10.10">
    <property type="entry name" value="Winged helix-like DNA-binding domain superfamily/Winged helix DNA-binding domain"/>
    <property type="match status" value="1"/>
</dbReference>
<dbReference type="PRINTS" id="PR00056">
    <property type="entry name" value="HSFDOMAIN"/>
</dbReference>
<feature type="domain" description="HSF-type DNA-binding" evidence="6">
    <location>
        <begin position="31"/>
        <end position="126"/>
    </location>
</feature>
<dbReference type="InterPro" id="IPR036388">
    <property type="entry name" value="WH-like_DNA-bd_sf"/>
</dbReference>
<proteinExistence type="inferred from homology"/>
<dbReference type="InParanoid" id="T0PUR6"/>
<evidence type="ECO:0000313" key="7">
    <source>
        <dbReference type="EMBL" id="EQC29269.1"/>
    </source>
</evidence>
<dbReference type="EMBL" id="JH767185">
    <property type="protein sequence ID" value="EQC29269.1"/>
    <property type="molecule type" value="Genomic_DNA"/>
</dbReference>
<protein>
    <recommendedName>
        <fullName evidence="6">HSF-type DNA-binding domain-containing protein</fullName>
    </recommendedName>
</protein>
<evidence type="ECO:0000256" key="3">
    <source>
        <dbReference type="ARBA" id="ARBA00023242"/>
    </source>
</evidence>
<dbReference type="Pfam" id="PF00447">
    <property type="entry name" value="HSF_DNA-bind"/>
    <property type="match status" value="1"/>
</dbReference>
<dbReference type="FunFam" id="1.10.10.10:FF:000286">
    <property type="entry name" value="Heat shock transcription factor"/>
    <property type="match status" value="1"/>
</dbReference>
<organism evidence="7 8">
    <name type="scientific">Saprolegnia diclina (strain VS20)</name>
    <dbReference type="NCBI Taxonomy" id="1156394"/>
    <lineage>
        <taxon>Eukaryota</taxon>
        <taxon>Sar</taxon>
        <taxon>Stramenopiles</taxon>
        <taxon>Oomycota</taxon>
        <taxon>Saprolegniomycetes</taxon>
        <taxon>Saprolegniales</taxon>
        <taxon>Saprolegniaceae</taxon>
        <taxon>Saprolegnia</taxon>
    </lineage>
</organism>
<dbReference type="PANTHER" id="PTHR10015:SF427">
    <property type="entry name" value="HEAT SHOCK FACTOR PROTEIN"/>
    <property type="match status" value="1"/>
</dbReference>
<dbReference type="OrthoDB" id="60033at2759"/>
<dbReference type="InterPro" id="IPR036390">
    <property type="entry name" value="WH_DNA-bd_sf"/>
</dbReference>
<evidence type="ECO:0000256" key="1">
    <source>
        <dbReference type="ARBA" id="ARBA00004123"/>
    </source>
</evidence>
<dbReference type="GO" id="GO:0005634">
    <property type="term" value="C:nucleus"/>
    <property type="evidence" value="ECO:0007669"/>
    <property type="project" value="UniProtKB-SubCell"/>
</dbReference>
<dbReference type="VEuPathDB" id="FungiDB:SDRG_12937"/>
<dbReference type="GO" id="GO:0003700">
    <property type="term" value="F:DNA-binding transcription factor activity"/>
    <property type="evidence" value="ECO:0007669"/>
    <property type="project" value="InterPro"/>
</dbReference>
<comment type="similarity">
    <text evidence="4">Belongs to the HSF family.</text>
</comment>
<dbReference type="SMART" id="SM00415">
    <property type="entry name" value="HSF"/>
    <property type="match status" value="1"/>
</dbReference>
<dbReference type="OMA" id="FDMLENE"/>
<gene>
    <name evidence="7" type="ORF">SDRG_12937</name>
</gene>
<evidence type="ECO:0000256" key="2">
    <source>
        <dbReference type="ARBA" id="ARBA00023125"/>
    </source>
</evidence>
<evidence type="ECO:0000313" key="8">
    <source>
        <dbReference type="Proteomes" id="UP000030762"/>
    </source>
</evidence>
<dbReference type="InterPro" id="IPR000232">
    <property type="entry name" value="HSF_DNA-bd"/>
</dbReference>
<keyword evidence="2" id="KW-0238">DNA-binding</keyword>
<evidence type="ECO:0000256" key="5">
    <source>
        <dbReference type="SAM" id="MobiDB-lite"/>
    </source>
</evidence>
<dbReference type="PANTHER" id="PTHR10015">
    <property type="entry name" value="HEAT SHOCK TRANSCRIPTION FACTOR"/>
    <property type="match status" value="1"/>
</dbReference>
<dbReference type="eggNOG" id="KOG0627">
    <property type="taxonomic scope" value="Eukaryota"/>
</dbReference>
<comment type="subcellular location">
    <subcellularLocation>
        <location evidence="1">Nucleus</location>
    </subcellularLocation>
</comment>
<dbReference type="STRING" id="1156394.T0PUR6"/>
<name>T0PUR6_SAPDV</name>
<dbReference type="Proteomes" id="UP000030762">
    <property type="component" value="Unassembled WGS sequence"/>
</dbReference>
<sequence>MPGSQCPISPLGMISPPPPALVTRMKKRDVGVPKFLRSLFDMLENENANIITWTSDGVAVQVLDRHALETTVLPKYFKHSKFTSFQRQLNYFGFKKNTRYRSHMYTFTHPFFRQNRKDLLCKITRHYGPDDDNHVSVEEDEAMERFLEAEAPASDDAPFSVDPMLHLNEQDMEVLRELIEPENAPSSPPPIDDYHLLQTLTHFPGLLDEAKRPPPSIALDAALTDSIIHDLKEDQPWQPPLPPHLSLQRRAPTPTQGPIRDDEFGMLFEAASMFL</sequence>
<keyword evidence="8" id="KW-1185">Reference proteome</keyword>
<dbReference type="GeneID" id="19953664"/>
<accession>T0PUR6</accession>
<evidence type="ECO:0000259" key="6">
    <source>
        <dbReference type="SMART" id="SM00415"/>
    </source>
</evidence>
<dbReference type="GO" id="GO:0043565">
    <property type="term" value="F:sequence-specific DNA binding"/>
    <property type="evidence" value="ECO:0007669"/>
    <property type="project" value="InterPro"/>
</dbReference>